<comment type="caution">
    <text evidence="1">The sequence shown here is derived from an EMBL/GenBank/DDBJ whole genome shotgun (WGS) entry which is preliminary data.</text>
</comment>
<evidence type="ECO:0000313" key="1">
    <source>
        <dbReference type="EMBL" id="MQM32441.1"/>
    </source>
</evidence>
<sequence length="66" mass="6980">MRCAGFATQALALCAEDEGQLRQASVGVGEIGRNRQPDACAQGPRRNGPIGQRCRLVAAELAGEQR</sequence>
<gene>
    <name evidence="1" type="ORF">CRU78_18915</name>
</gene>
<reference evidence="1 2" key="1">
    <citation type="submission" date="2017-09" db="EMBL/GenBank/DDBJ databases">
        <title>Metagenomic Analysis Reveals Denitrifying Candidatus Accumulibacter and Flanking Population as a Source of N2O.</title>
        <authorList>
            <person name="Gao H."/>
            <person name="Mao Y."/>
            <person name="Zhao X."/>
            <person name="Liu W.-T."/>
            <person name="Zhang T."/>
            <person name="Wells G."/>
        </authorList>
    </citation>
    <scope>NUCLEOTIDE SEQUENCE [LARGE SCALE GENOMIC DNA]</scope>
    <source>
        <strain evidence="1">CANDO_2_IC</strain>
    </source>
</reference>
<dbReference type="EMBL" id="PDHS01000529">
    <property type="protein sequence ID" value="MQM32441.1"/>
    <property type="molecule type" value="Genomic_DNA"/>
</dbReference>
<dbReference type="Proteomes" id="UP000342300">
    <property type="component" value="Unassembled WGS sequence"/>
</dbReference>
<dbReference type="AlphaFoldDB" id="A0A6A7RY81"/>
<accession>A0A6A7RY81</accession>
<name>A0A6A7RY81_9PROT</name>
<organism evidence="1 2">
    <name type="scientific">Candidatus Accumulibacter phosphatis</name>
    <dbReference type="NCBI Taxonomy" id="327160"/>
    <lineage>
        <taxon>Bacteria</taxon>
        <taxon>Pseudomonadati</taxon>
        <taxon>Pseudomonadota</taxon>
        <taxon>Betaproteobacteria</taxon>
        <taxon>Candidatus Accumulibacter</taxon>
    </lineage>
</organism>
<proteinExistence type="predicted"/>
<protein>
    <submittedName>
        <fullName evidence="1">Uncharacterized protein</fullName>
    </submittedName>
</protein>
<evidence type="ECO:0000313" key="2">
    <source>
        <dbReference type="Proteomes" id="UP000342300"/>
    </source>
</evidence>